<gene>
    <name evidence="2" type="ORF">ATK86_7397</name>
</gene>
<dbReference type="AlphaFoldDB" id="A0A2N3V4C8"/>
<comment type="caution">
    <text evidence="2">The sequence shown here is derived from an EMBL/GenBank/DDBJ whole genome shotgun (WGS) entry which is preliminary data.</text>
</comment>
<evidence type="ECO:0000313" key="2">
    <source>
        <dbReference type="EMBL" id="PKV76472.1"/>
    </source>
</evidence>
<feature type="region of interest" description="Disordered" evidence="1">
    <location>
        <begin position="60"/>
        <end position="86"/>
    </location>
</feature>
<evidence type="ECO:0000313" key="3">
    <source>
        <dbReference type="Proteomes" id="UP000233766"/>
    </source>
</evidence>
<organism evidence="2 3">
    <name type="scientific">Nocardia fluminea</name>
    <dbReference type="NCBI Taxonomy" id="134984"/>
    <lineage>
        <taxon>Bacteria</taxon>
        <taxon>Bacillati</taxon>
        <taxon>Actinomycetota</taxon>
        <taxon>Actinomycetes</taxon>
        <taxon>Mycobacteriales</taxon>
        <taxon>Nocardiaceae</taxon>
        <taxon>Nocardia</taxon>
    </lineage>
</organism>
<keyword evidence="3" id="KW-1185">Reference proteome</keyword>
<proteinExistence type="predicted"/>
<accession>A0A2N3V4C8</accession>
<protein>
    <submittedName>
        <fullName evidence="2">Uncharacterized protein</fullName>
    </submittedName>
</protein>
<reference evidence="2 3" key="1">
    <citation type="submission" date="2017-12" db="EMBL/GenBank/DDBJ databases">
        <title>Sequencing the genomes of 1000 Actinobacteria strains.</title>
        <authorList>
            <person name="Klenk H.-P."/>
        </authorList>
    </citation>
    <scope>NUCLEOTIDE SEQUENCE [LARGE SCALE GENOMIC DNA]</scope>
    <source>
        <strain evidence="2 3">DSM 44489</strain>
    </source>
</reference>
<dbReference type="EMBL" id="PJMW01000004">
    <property type="protein sequence ID" value="PKV76472.1"/>
    <property type="molecule type" value="Genomic_DNA"/>
</dbReference>
<dbReference type="Proteomes" id="UP000233766">
    <property type="component" value="Unassembled WGS sequence"/>
</dbReference>
<evidence type="ECO:0000256" key="1">
    <source>
        <dbReference type="SAM" id="MobiDB-lite"/>
    </source>
</evidence>
<sequence length="86" mass="9498">MLVDVLDQHPELSPPITHMVRGYDISAEEPEYPSQAVIDDGGLASDVHFLRHVRRRVVDKDPLPNFGGSDAEPVVSQPRGDGFPDH</sequence>
<name>A0A2N3V4C8_9NOCA</name>